<reference evidence="3" key="1">
    <citation type="submission" date="2017-02" db="EMBL/GenBank/DDBJ databases">
        <authorList>
            <person name="Varghese N."/>
            <person name="Submissions S."/>
        </authorList>
    </citation>
    <scope>NUCLEOTIDE SEQUENCE [LARGE SCALE GENOMIC DNA]</scope>
    <source>
        <strain evidence="3">DSM 16521</strain>
    </source>
</reference>
<keyword evidence="3" id="KW-1185">Reference proteome</keyword>
<feature type="region of interest" description="Disordered" evidence="1">
    <location>
        <begin position="44"/>
        <end position="74"/>
    </location>
</feature>
<dbReference type="InterPro" id="IPR019076">
    <property type="entry name" value="Spore_lipoprot_YhcN/YlaJ-like"/>
</dbReference>
<evidence type="ECO:0000313" key="3">
    <source>
        <dbReference type="Proteomes" id="UP000189933"/>
    </source>
</evidence>
<dbReference type="Proteomes" id="UP000189933">
    <property type="component" value="Unassembled WGS sequence"/>
</dbReference>
<organism evidence="2 3">
    <name type="scientific">Carboxydocella sporoproducens DSM 16521</name>
    <dbReference type="NCBI Taxonomy" id="1121270"/>
    <lineage>
        <taxon>Bacteria</taxon>
        <taxon>Bacillati</taxon>
        <taxon>Bacillota</taxon>
        <taxon>Clostridia</taxon>
        <taxon>Eubacteriales</taxon>
        <taxon>Clostridiales Family XVI. Incertae Sedis</taxon>
        <taxon>Carboxydocella</taxon>
    </lineage>
</organism>
<feature type="compositionally biased region" description="Pro residues" evidence="1">
    <location>
        <begin position="49"/>
        <end position="60"/>
    </location>
</feature>
<dbReference type="RefSeq" id="WP_078665107.1">
    <property type="nucleotide sequence ID" value="NZ_FUXM01000008.1"/>
</dbReference>
<evidence type="ECO:0000313" key="2">
    <source>
        <dbReference type="EMBL" id="SJZ82326.1"/>
    </source>
</evidence>
<gene>
    <name evidence="2" type="ORF">SAMN02745885_01014</name>
</gene>
<dbReference type="Pfam" id="PF09580">
    <property type="entry name" value="Spore_YhcN_YlaJ"/>
    <property type="match status" value="1"/>
</dbReference>
<proteinExistence type="predicted"/>
<name>A0A1T4NTG9_9FIRM</name>
<keyword evidence="2" id="KW-0449">Lipoprotein</keyword>
<evidence type="ECO:0000256" key="1">
    <source>
        <dbReference type="SAM" id="MobiDB-lite"/>
    </source>
</evidence>
<accession>A0A1T4NTG9</accession>
<dbReference type="AlphaFoldDB" id="A0A1T4NTG9"/>
<sequence length="172" mass="18886">MKKGLPLFLALILFTGLAFFYLYRDAGLPRGAENLLQQPQRKVGLRPENPAPQLPLPPHPLGRAGTAGKAPATPADGAQAAAAWEQFLAKKPGIEQPVVVIWHNRIYIAVPELTPESEQKIRQIVKEQEPGWQEVIITSSPENRARLQKIAAAIRQGRMAADFASELSQIKS</sequence>
<feature type="compositionally biased region" description="Low complexity" evidence="1">
    <location>
        <begin position="61"/>
        <end position="74"/>
    </location>
</feature>
<dbReference type="EMBL" id="FUXM01000008">
    <property type="protein sequence ID" value="SJZ82326.1"/>
    <property type="molecule type" value="Genomic_DNA"/>
</dbReference>
<protein>
    <submittedName>
        <fullName evidence="2">Sporulation lipoprotein YhcN/YlaJ (Spore_YhcN_YlaJ)</fullName>
    </submittedName>
</protein>